<protein>
    <recommendedName>
        <fullName evidence="3">FHA domain-containing protein</fullName>
    </recommendedName>
</protein>
<feature type="compositionally biased region" description="Acidic residues" evidence="2">
    <location>
        <begin position="350"/>
        <end position="362"/>
    </location>
</feature>
<dbReference type="InterPro" id="IPR000253">
    <property type="entry name" value="FHA_dom"/>
</dbReference>
<sequence length="750" mass="79020">MKIKVRKDRGTGVQTLTVRLARGEAIDDGMVQWLHADALPFLTPFRHEQGMMGTTIRYDVTGCVPLETFLKARLDAGQYAALLFALADLIDVCVARRVPVECVLWNADYIYVDCERGIPRFVILPVTGLKPDKDGPTAPLATLSDRRLIHMSQMDMPKLQAVVDYAAKHPSFSQVEYRPFLEATFGRRDAAVVDGNVDNADVADVEGSEDPDGTRLSTLPHTGDTLDSDDADGGTVLSTLPHAGRADGSDDGGTVLSTLPHAGGTMDSDDAEDGETLLSQTGRHDDGTDVDDGVVDNEGVVAGVADDSGELDTGDYTTGDYANQPEYLTVLQQRSQTVGVVDDTTGDVNADADVDVDDDEDGATVLGSRYVEPARTPIVDDVDNNGDSGPAPVATESKAETKTDGPEPDGIIAEPTAAPVSPRPQSPTVPTTSGNPESPEHPESPENPGQSVDETAEGYSLLDGYVMPANPFEYLDRESKPAEIKPAEIKPAGTMPTGASEPATADESSTAGEATAATAPASAGNVAESPSNGRPESDSRTASASPESEPRPARHAAPMQRPTIPERPIMPDIAAPEATSPARPTVSARPAAPDLPAEPSRRHAAPMRTMSPQPEIQPWSTDGIDNNDGIDDIEDDDSPTTLFGASAANQPKAVFTVRRLRDGRTLSSMQSRATIGRSKSADLHMGGNSNVSRVHAIIEALPDGRFAITDNGSANGTGVGGRPLARNGTEYTTSGGDFTLADDTFIVTRV</sequence>
<feature type="region of interest" description="Disordered" evidence="2">
    <location>
        <begin position="343"/>
        <end position="620"/>
    </location>
</feature>
<feature type="domain" description="FHA" evidence="3">
    <location>
        <begin position="673"/>
        <end position="724"/>
    </location>
</feature>
<gene>
    <name evidence="4" type="ORF">DF200_08495</name>
</gene>
<proteinExistence type="predicted"/>
<dbReference type="PROSITE" id="PS50006">
    <property type="entry name" value="FHA_DOMAIN"/>
    <property type="match status" value="1"/>
</dbReference>
<name>A0A2U2MQW7_9BIFI</name>
<feature type="compositionally biased region" description="Polar residues" evidence="2">
    <location>
        <begin position="528"/>
        <end position="546"/>
    </location>
</feature>
<dbReference type="SMART" id="SM00240">
    <property type="entry name" value="FHA"/>
    <property type="match status" value="1"/>
</dbReference>
<dbReference type="Proteomes" id="UP000245753">
    <property type="component" value="Unassembled WGS sequence"/>
</dbReference>
<dbReference type="InterPro" id="IPR008984">
    <property type="entry name" value="SMAD_FHA_dom_sf"/>
</dbReference>
<dbReference type="RefSeq" id="WP_109137847.1">
    <property type="nucleotide sequence ID" value="NZ_QFFN01000028.1"/>
</dbReference>
<dbReference type="OrthoDB" id="277520at2"/>
<dbReference type="EMBL" id="QFFN01000028">
    <property type="protein sequence ID" value="PWG59265.1"/>
    <property type="molecule type" value="Genomic_DNA"/>
</dbReference>
<evidence type="ECO:0000259" key="3">
    <source>
        <dbReference type="PROSITE" id="PS50006"/>
    </source>
</evidence>
<evidence type="ECO:0000313" key="4">
    <source>
        <dbReference type="EMBL" id="PWG59265.1"/>
    </source>
</evidence>
<evidence type="ECO:0000256" key="2">
    <source>
        <dbReference type="SAM" id="MobiDB-lite"/>
    </source>
</evidence>
<keyword evidence="5" id="KW-1185">Reference proteome</keyword>
<feature type="compositionally biased region" description="Polar residues" evidence="2">
    <location>
        <begin position="610"/>
        <end position="620"/>
    </location>
</feature>
<keyword evidence="1" id="KW-0597">Phosphoprotein</keyword>
<dbReference type="Gene3D" id="2.60.200.20">
    <property type="match status" value="1"/>
</dbReference>
<comment type="caution">
    <text evidence="4">The sequence shown here is derived from an EMBL/GenBank/DDBJ whole genome shotgun (WGS) entry which is preliminary data.</text>
</comment>
<dbReference type="AlphaFoldDB" id="A0A2U2MQW7"/>
<feature type="compositionally biased region" description="Acidic residues" evidence="2">
    <location>
        <begin position="201"/>
        <end position="211"/>
    </location>
</feature>
<reference evidence="4 5" key="1">
    <citation type="journal article" date="2018" name="Int. J. Syst. Evol. Microbiol.">
        <title>Bifidobacterium catulorum sp. nov., a novel taxon from the faeces of the baby common marmoset (Callithrix jacchus).</title>
        <authorList>
            <person name="Modesto M."/>
            <person name="Michelini S."/>
            <person name="Oki K."/>
            <person name="Biavati B."/>
            <person name="Watanabe K."/>
            <person name="Mattarelli P."/>
        </authorList>
    </citation>
    <scope>NUCLEOTIDE SEQUENCE [LARGE SCALE GENOMIC DNA]</scope>
    <source>
        <strain evidence="4 5">MRM 8.19</strain>
    </source>
</reference>
<organism evidence="4 5">
    <name type="scientific">Bifidobacterium catulorum</name>
    <dbReference type="NCBI Taxonomy" id="1630173"/>
    <lineage>
        <taxon>Bacteria</taxon>
        <taxon>Bacillati</taxon>
        <taxon>Actinomycetota</taxon>
        <taxon>Actinomycetes</taxon>
        <taxon>Bifidobacteriales</taxon>
        <taxon>Bifidobacteriaceae</taxon>
        <taxon>Bifidobacterium</taxon>
    </lineage>
</organism>
<feature type="region of interest" description="Disordered" evidence="2">
    <location>
        <begin position="201"/>
        <end position="294"/>
    </location>
</feature>
<evidence type="ECO:0000256" key="1">
    <source>
        <dbReference type="ARBA" id="ARBA00022553"/>
    </source>
</evidence>
<accession>A0A2U2MQW7</accession>
<feature type="compositionally biased region" description="Basic and acidic residues" evidence="2">
    <location>
        <begin position="474"/>
        <end position="488"/>
    </location>
</feature>
<dbReference type="Pfam" id="PF00498">
    <property type="entry name" value="FHA"/>
    <property type="match status" value="1"/>
</dbReference>
<dbReference type="CDD" id="cd00060">
    <property type="entry name" value="FHA"/>
    <property type="match status" value="1"/>
</dbReference>
<evidence type="ECO:0000313" key="5">
    <source>
        <dbReference type="Proteomes" id="UP000245753"/>
    </source>
</evidence>
<dbReference type="SUPFAM" id="SSF49879">
    <property type="entry name" value="SMAD/FHA domain"/>
    <property type="match status" value="1"/>
</dbReference>
<feature type="compositionally biased region" description="Low complexity" evidence="2">
    <location>
        <begin position="503"/>
        <end position="524"/>
    </location>
</feature>